<gene>
    <name evidence="4" type="ORF">EGW08_021349</name>
</gene>
<keyword evidence="2" id="KW-0393">Immunoglobulin domain</keyword>
<proteinExistence type="predicted"/>
<dbReference type="GO" id="GO:0070593">
    <property type="term" value="P:dendrite self-avoidance"/>
    <property type="evidence" value="ECO:0007669"/>
    <property type="project" value="TreeGrafter"/>
</dbReference>
<dbReference type="Proteomes" id="UP000271974">
    <property type="component" value="Unassembled WGS sequence"/>
</dbReference>
<dbReference type="InterPro" id="IPR013098">
    <property type="entry name" value="Ig_I-set"/>
</dbReference>
<dbReference type="InterPro" id="IPR003599">
    <property type="entry name" value="Ig_sub"/>
</dbReference>
<dbReference type="Gene3D" id="2.60.40.10">
    <property type="entry name" value="Immunoglobulins"/>
    <property type="match status" value="2"/>
</dbReference>
<dbReference type="SMART" id="SM00408">
    <property type="entry name" value="IGc2"/>
    <property type="match status" value="1"/>
</dbReference>
<dbReference type="InterPro" id="IPR013783">
    <property type="entry name" value="Ig-like_fold"/>
</dbReference>
<evidence type="ECO:0000256" key="1">
    <source>
        <dbReference type="ARBA" id="ARBA00023157"/>
    </source>
</evidence>
<reference evidence="4 5" key="1">
    <citation type="submission" date="2019-01" db="EMBL/GenBank/DDBJ databases">
        <title>A draft genome assembly of the solar-powered sea slug Elysia chlorotica.</title>
        <authorList>
            <person name="Cai H."/>
            <person name="Li Q."/>
            <person name="Fang X."/>
            <person name="Li J."/>
            <person name="Curtis N.E."/>
            <person name="Altenburger A."/>
            <person name="Shibata T."/>
            <person name="Feng M."/>
            <person name="Maeda T."/>
            <person name="Schwartz J.A."/>
            <person name="Shigenobu S."/>
            <person name="Lundholm N."/>
            <person name="Nishiyama T."/>
            <person name="Yang H."/>
            <person name="Hasebe M."/>
            <person name="Li S."/>
            <person name="Pierce S.K."/>
            <person name="Wang J."/>
        </authorList>
    </citation>
    <scope>NUCLEOTIDE SEQUENCE [LARGE SCALE GENOMIC DNA]</scope>
    <source>
        <strain evidence="4">EC2010</strain>
        <tissue evidence="4">Whole organism of an adult</tissue>
    </source>
</reference>
<dbReference type="OrthoDB" id="5982258at2759"/>
<dbReference type="PANTHER" id="PTHR10075:SF100">
    <property type="entry name" value="FASCICLIN-2"/>
    <property type="match status" value="1"/>
</dbReference>
<keyword evidence="1" id="KW-1015">Disulfide bond</keyword>
<dbReference type="Pfam" id="PF07679">
    <property type="entry name" value="I-set"/>
    <property type="match status" value="1"/>
</dbReference>
<organism evidence="4 5">
    <name type="scientific">Elysia chlorotica</name>
    <name type="common">Eastern emerald elysia</name>
    <name type="synonym">Sea slug</name>
    <dbReference type="NCBI Taxonomy" id="188477"/>
    <lineage>
        <taxon>Eukaryota</taxon>
        <taxon>Metazoa</taxon>
        <taxon>Spiralia</taxon>
        <taxon>Lophotrochozoa</taxon>
        <taxon>Mollusca</taxon>
        <taxon>Gastropoda</taxon>
        <taxon>Heterobranchia</taxon>
        <taxon>Euthyneura</taxon>
        <taxon>Panpulmonata</taxon>
        <taxon>Sacoglossa</taxon>
        <taxon>Placobranchoidea</taxon>
        <taxon>Plakobranchidae</taxon>
        <taxon>Elysia</taxon>
    </lineage>
</organism>
<dbReference type="PANTHER" id="PTHR10075">
    <property type="entry name" value="BASIGIN RELATED"/>
    <property type="match status" value="1"/>
</dbReference>
<dbReference type="GO" id="GO:0030424">
    <property type="term" value="C:axon"/>
    <property type="evidence" value="ECO:0007669"/>
    <property type="project" value="TreeGrafter"/>
</dbReference>
<dbReference type="GO" id="GO:0007156">
    <property type="term" value="P:homophilic cell adhesion via plasma membrane adhesion molecules"/>
    <property type="evidence" value="ECO:0007669"/>
    <property type="project" value="TreeGrafter"/>
</dbReference>
<comment type="caution">
    <text evidence="4">The sequence shown here is derived from an EMBL/GenBank/DDBJ whole genome shotgun (WGS) entry which is preliminary data.</text>
</comment>
<evidence type="ECO:0000313" key="4">
    <source>
        <dbReference type="EMBL" id="RUS70886.1"/>
    </source>
</evidence>
<dbReference type="EMBL" id="RQTK01001313">
    <property type="protein sequence ID" value="RUS70886.1"/>
    <property type="molecule type" value="Genomic_DNA"/>
</dbReference>
<accession>A0A3S1AXI8</accession>
<keyword evidence="5" id="KW-1185">Reference proteome</keyword>
<feature type="domain" description="Ig-like" evidence="3">
    <location>
        <begin position="37"/>
        <end position="124"/>
    </location>
</feature>
<name>A0A3S1AXI8_ELYCH</name>
<dbReference type="GO" id="GO:0098632">
    <property type="term" value="F:cell-cell adhesion mediator activity"/>
    <property type="evidence" value="ECO:0007669"/>
    <property type="project" value="TreeGrafter"/>
</dbReference>
<dbReference type="AlphaFoldDB" id="A0A3S1AXI8"/>
<sequence>MILPKARLEDSGSYTCIVSSSSNTQEKTAFLSLKARPNFPYPLQNQHLDEGSDFEWRCNAVGVPLPTYTWFKNGVKLVDDATTGITQVRGNILTIRGVNTDHEGMYLCEAQNSNGFARSSAQLRSLTLAP</sequence>
<feature type="non-terminal residue" evidence="4">
    <location>
        <position position="130"/>
    </location>
</feature>
<evidence type="ECO:0000259" key="3">
    <source>
        <dbReference type="PROSITE" id="PS50835"/>
    </source>
</evidence>
<dbReference type="SUPFAM" id="SSF48726">
    <property type="entry name" value="Immunoglobulin"/>
    <property type="match status" value="2"/>
</dbReference>
<dbReference type="InterPro" id="IPR007110">
    <property type="entry name" value="Ig-like_dom"/>
</dbReference>
<evidence type="ECO:0000313" key="5">
    <source>
        <dbReference type="Proteomes" id="UP000271974"/>
    </source>
</evidence>
<feature type="domain" description="Ig-like" evidence="3">
    <location>
        <begin position="1"/>
        <end position="32"/>
    </location>
</feature>
<dbReference type="InterPro" id="IPR036179">
    <property type="entry name" value="Ig-like_dom_sf"/>
</dbReference>
<dbReference type="GO" id="GO:0005886">
    <property type="term" value="C:plasma membrane"/>
    <property type="evidence" value="ECO:0007669"/>
    <property type="project" value="TreeGrafter"/>
</dbReference>
<dbReference type="PROSITE" id="PS50835">
    <property type="entry name" value="IG_LIKE"/>
    <property type="match status" value="2"/>
</dbReference>
<dbReference type="GO" id="GO:0007411">
    <property type="term" value="P:axon guidance"/>
    <property type="evidence" value="ECO:0007669"/>
    <property type="project" value="TreeGrafter"/>
</dbReference>
<protein>
    <recommendedName>
        <fullName evidence="3">Ig-like domain-containing protein</fullName>
    </recommendedName>
</protein>
<dbReference type="FunFam" id="2.60.40.10:FF:000032">
    <property type="entry name" value="palladin isoform X1"/>
    <property type="match status" value="1"/>
</dbReference>
<dbReference type="SMART" id="SM00409">
    <property type="entry name" value="IG"/>
    <property type="match status" value="1"/>
</dbReference>
<evidence type="ECO:0000256" key="2">
    <source>
        <dbReference type="ARBA" id="ARBA00023319"/>
    </source>
</evidence>
<dbReference type="InterPro" id="IPR003598">
    <property type="entry name" value="Ig_sub2"/>
</dbReference>